<accession>A0A4Y2KM99</accession>
<gene>
    <name evidence="1" type="ORF">AVEN_249_1</name>
</gene>
<comment type="caution">
    <text evidence="1">The sequence shown here is derived from an EMBL/GenBank/DDBJ whole genome shotgun (WGS) entry which is preliminary data.</text>
</comment>
<evidence type="ECO:0000313" key="2">
    <source>
        <dbReference type="Proteomes" id="UP000499080"/>
    </source>
</evidence>
<keyword evidence="2" id="KW-1185">Reference proteome</keyword>
<protein>
    <recommendedName>
        <fullName evidence="3">Mos1 transposase HTH domain-containing protein</fullName>
    </recommendedName>
</protein>
<reference evidence="1 2" key="1">
    <citation type="journal article" date="2019" name="Sci. Rep.">
        <title>Orb-weaving spider Araneus ventricosus genome elucidates the spidroin gene catalogue.</title>
        <authorList>
            <person name="Kono N."/>
            <person name="Nakamura H."/>
            <person name="Ohtoshi R."/>
            <person name="Moran D.A.P."/>
            <person name="Shinohara A."/>
            <person name="Yoshida Y."/>
            <person name="Fujiwara M."/>
            <person name="Mori M."/>
            <person name="Tomita M."/>
            <person name="Arakawa K."/>
        </authorList>
    </citation>
    <scope>NUCLEOTIDE SEQUENCE [LARGE SCALE GENOMIC DNA]</scope>
</reference>
<dbReference type="Proteomes" id="UP000499080">
    <property type="component" value="Unassembled WGS sequence"/>
</dbReference>
<evidence type="ECO:0008006" key="3">
    <source>
        <dbReference type="Google" id="ProtNLM"/>
    </source>
</evidence>
<proteinExistence type="predicted"/>
<organism evidence="1 2">
    <name type="scientific">Araneus ventricosus</name>
    <name type="common">Orbweaver spider</name>
    <name type="synonym">Epeira ventricosa</name>
    <dbReference type="NCBI Taxonomy" id="182803"/>
    <lineage>
        <taxon>Eukaryota</taxon>
        <taxon>Metazoa</taxon>
        <taxon>Ecdysozoa</taxon>
        <taxon>Arthropoda</taxon>
        <taxon>Chelicerata</taxon>
        <taxon>Arachnida</taxon>
        <taxon>Araneae</taxon>
        <taxon>Araneomorphae</taxon>
        <taxon>Entelegynae</taxon>
        <taxon>Araneoidea</taxon>
        <taxon>Araneidae</taxon>
        <taxon>Araneus</taxon>
    </lineage>
</organism>
<evidence type="ECO:0000313" key="1">
    <source>
        <dbReference type="EMBL" id="GBN02533.1"/>
    </source>
</evidence>
<dbReference type="EMBL" id="BGPR01004711">
    <property type="protein sequence ID" value="GBN02533.1"/>
    <property type="molecule type" value="Genomic_DNA"/>
</dbReference>
<name>A0A4Y2KM99_ARAVE</name>
<dbReference type="OrthoDB" id="8028980at2759"/>
<sequence>MMKIADVHELKVSDAVPVTTIRELAVKSNSRHTKVLDHFKQFEKPRQLDKRVPHELRENEKDRHYEVWLCASFVRQQRYILRSHWHTR</sequence>
<dbReference type="AlphaFoldDB" id="A0A4Y2KM99"/>